<sequence>MTHVDAVMTPQDLRAALRALFKRKHLSQNRIVAQVNNAGVDLGKTTLSNILSGVTHLPRWGTVEPILTACQVTGEELVAWEHAYQRASQDGAGEPLTEQLDPIDLGVHKAITTGLLDHDATLTPYVPRPHDTALAEIVAAAEAGHSGFALLLGDSSTGKTRSLWEALAPLREHGGWRLWHPTSPDRRTALCEDLGRVRPRTVVWLNESQEYLGGDGRAGDEKAAVALRDLVRDPARGPVLILGTLWREYYTELCRPHASQVRDLLTNSATTLEVPTSFADADPSTLAAAAEIDPRFAFARKRAEHGRITQYLAGGPELLHRYEHELTAAAKALVHIAMDARRMGHRNAIPHGLLAAAAHSYLPDQWNTTAAAPDWLEKALSEAARPCKGADGPLTRIAEAPMRSRRTRSRANTVQGPSTANGPVYQLADYLDQHGRTERAQLIPPIDFWEALTGHAHSGDRTVLGRAARHRGLYRDAAQLWADATRTGDAAAGGELIKLLRTVHPNDERPTDWVIDHINPVNPEVTGLLKELRKSGRTAQAQTLAERAVPTVVPNDPTEVAELLTELREGGWTGQAQALAERAVLTVDLRSSAGSIMRLLDELWEGGWADQARILAERNVSAVSSKDRNEDAYTNMWLLRELRKGGWTELERIVAERAASMSLDYPLGTADLLRELREGGWTEQERVLAERTVSPDVLHNPYSISDLAKVLRELGWTEQARMLVECALSAVDLHGPFDPTHTACLLVELQESGRADEARTLAEETVSDIMPLDDPFGVAVLLEALRDGAWTEQAQTLAELAVPEVDVWDPLGVLYLLEELREGGWTEQAQILAGRAVAAVSITYPTEISELLEELRRSGLVDRAQELTARLPATGDFDLFLGNIANREDYWYGREPDGTGSPDWTWDDLL</sequence>
<evidence type="ECO:0000313" key="1">
    <source>
        <dbReference type="EMBL" id="MFI2473084.1"/>
    </source>
</evidence>
<keyword evidence="2" id="KW-1185">Reference proteome</keyword>
<accession>A0ABW7WW74</accession>
<name>A0ABW7WW74_9NOCA</name>
<dbReference type="RefSeq" id="WP_397091623.1">
    <property type="nucleotide sequence ID" value="NZ_JBIRYO010000003.1"/>
</dbReference>
<gene>
    <name evidence="1" type="ORF">ACH49W_06860</name>
</gene>
<evidence type="ECO:0008006" key="3">
    <source>
        <dbReference type="Google" id="ProtNLM"/>
    </source>
</evidence>
<protein>
    <recommendedName>
        <fullName evidence="3">HTH cro/C1-type domain-containing protein</fullName>
    </recommendedName>
</protein>
<comment type="caution">
    <text evidence="1">The sequence shown here is derived from an EMBL/GenBank/DDBJ whole genome shotgun (WGS) entry which is preliminary data.</text>
</comment>
<evidence type="ECO:0000313" key="2">
    <source>
        <dbReference type="Proteomes" id="UP001611415"/>
    </source>
</evidence>
<dbReference type="EMBL" id="JBIRYO010000003">
    <property type="protein sequence ID" value="MFI2473084.1"/>
    <property type="molecule type" value="Genomic_DNA"/>
</dbReference>
<dbReference type="Proteomes" id="UP001611415">
    <property type="component" value="Unassembled WGS sequence"/>
</dbReference>
<organism evidence="1 2">
    <name type="scientific">Nocardia xishanensis</name>
    <dbReference type="NCBI Taxonomy" id="238964"/>
    <lineage>
        <taxon>Bacteria</taxon>
        <taxon>Bacillati</taxon>
        <taxon>Actinomycetota</taxon>
        <taxon>Actinomycetes</taxon>
        <taxon>Mycobacteriales</taxon>
        <taxon>Nocardiaceae</taxon>
        <taxon>Nocardia</taxon>
    </lineage>
</organism>
<reference evidence="1 2" key="1">
    <citation type="submission" date="2024-10" db="EMBL/GenBank/DDBJ databases">
        <title>The Natural Products Discovery Center: Release of the First 8490 Sequenced Strains for Exploring Actinobacteria Biosynthetic Diversity.</title>
        <authorList>
            <person name="Kalkreuter E."/>
            <person name="Kautsar S.A."/>
            <person name="Yang D."/>
            <person name="Bader C.D."/>
            <person name="Teijaro C.N."/>
            <person name="Fluegel L."/>
            <person name="Davis C.M."/>
            <person name="Simpson J.R."/>
            <person name="Lauterbach L."/>
            <person name="Steele A.D."/>
            <person name="Gui C."/>
            <person name="Meng S."/>
            <person name="Li G."/>
            <person name="Viehrig K."/>
            <person name="Ye F."/>
            <person name="Su P."/>
            <person name="Kiefer A.F."/>
            <person name="Nichols A."/>
            <person name="Cepeda A.J."/>
            <person name="Yan W."/>
            <person name="Fan B."/>
            <person name="Jiang Y."/>
            <person name="Adhikari A."/>
            <person name="Zheng C.-J."/>
            <person name="Schuster L."/>
            <person name="Cowan T.M."/>
            <person name="Smanski M.J."/>
            <person name="Chevrette M.G."/>
            <person name="De Carvalho L.P.S."/>
            <person name="Shen B."/>
        </authorList>
    </citation>
    <scope>NUCLEOTIDE SEQUENCE [LARGE SCALE GENOMIC DNA]</scope>
    <source>
        <strain evidence="1 2">NPDC019275</strain>
    </source>
</reference>
<proteinExistence type="predicted"/>